<accession>A0AAW0BPW4</accession>
<dbReference type="Pfam" id="PF00069">
    <property type="entry name" value="Pkinase"/>
    <property type="match status" value="1"/>
</dbReference>
<evidence type="ECO:0000313" key="2">
    <source>
        <dbReference type="EMBL" id="KAK7028546.1"/>
    </source>
</evidence>
<reference evidence="2 3" key="1">
    <citation type="journal article" date="2024" name="J Genomics">
        <title>Draft genome sequencing and assembly of Favolaschia claudopus CIRM-BRFM 2984 isolated from oak limbs.</title>
        <authorList>
            <person name="Navarro D."/>
            <person name="Drula E."/>
            <person name="Chaduli D."/>
            <person name="Cazenave R."/>
            <person name="Ahrendt S."/>
            <person name="Wang J."/>
            <person name="Lipzen A."/>
            <person name="Daum C."/>
            <person name="Barry K."/>
            <person name="Grigoriev I.V."/>
            <person name="Favel A."/>
            <person name="Rosso M.N."/>
            <person name="Martin F."/>
        </authorList>
    </citation>
    <scope>NUCLEOTIDE SEQUENCE [LARGE SCALE GENOMIC DNA]</scope>
    <source>
        <strain evidence="2 3">CIRM-BRFM 2984</strain>
    </source>
</reference>
<dbReference type="PANTHER" id="PTHR23257">
    <property type="entry name" value="SERINE-THREONINE PROTEIN KINASE"/>
    <property type="match status" value="1"/>
</dbReference>
<protein>
    <submittedName>
        <fullName evidence="2">Kinase-like domain-containing protein</fullName>
    </submittedName>
</protein>
<dbReference type="InterPro" id="IPR011009">
    <property type="entry name" value="Kinase-like_dom_sf"/>
</dbReference>
<dbReference type="Proteomes" id="UP001362999">
    <property type="component" value="Unassembled WGS sequence"/>
</dbReference>
<keyword evidence="2" id="KW-0418">Kinase</keyword>
<evidence type="ECO:0000259" key="1">
    <source>
        <dbReference type="PROSITE" id="PS50011"/>
    </source>
</evidence>
<dbReference type="GO" id="GO:0004672">
    <property type="term" value="F:protein kinase activity"/>
    <property type="evidence" value="ECO:0007669"/>
    <property type="project" value="InterPro"/>
</dbReference>
<dbReference type="InterPro" id="IPR000719">
    <property type="entry name" value="Prot_kinase_dom"/>
</dbReference>
<dbReference type="GO" id="GO:0005524">
    <property type="term" value="F:ATP binding"/>
    <property type="evidence" value="ECO:0007669"/>
    <property type="project" value="InterPro"/>
</dbReference>
<feature type="domain" description="Protein kinase" evidence="1">
    <location>
        <begin position="1"/>
        <end position="203"/>
    </location>
</feature>
<dbReference type="PROSITE" id="PS50011">
    <property type="entry name" value="PROTEIN_KINASE_DOM"/>
    <property type="match status" value="1"/>
</dbReference>
<dbReference type="InterPro" id="IPR050167">
    <property type="entry name" value="Ser_Thr_protein_kinase"/>
</dbReference>
<dbReference type="SUPFAM" id="SSF56112">
    <property type="entry name" value="Protein kinase-like (PK-like)"/>
    <property type="match status" value="1"/>
</dbReference>
<keyword evidence="2" id="KW-0808">Transferase</keyword>
<proteinExistence type="predicted"/>
<name>A0AAW0BPW4_9AGAR</name>
<dbReference type="Gene3D" id="1.10.510.10">
    <property type="entry name" value="Transferase(Phosphotransferase) domain 1"/>
    <property type="match status" value="1"/>
</dbReference>
<sequence>MSSDSHLVQLIDSLAHKSSHSENADGVHVKTFDDPGILMLPESFRLGLYPWNSAFHLQSRSASQRLPTVISNNTSWPIQTPPLPLRIQWIRQIAEGLEFIHSRDIFWADCTPANMLLMDDLAIVLCDFEGSVTITQRTRVVLPDRYMKPDADFGGDYFRGPKVDVYAFGCVMLEILTHGVANVENRDACTQYESETQSSANAE</sequence>
<evidence type="ECO:0000313" key="3">
    <source>
        <dbReference type="Proteomes" id="UP001362999"/>
    </source>
</evidence>
<gene>
    <name evidence="2" type="ORF">R3P38DRAFT_3190143</name>
</gene>
<dbReference type="AlphaFoldDB" id="A0AAW0BPW4"/>
<keyword evidence="3" id="KW-1185">Reference proteome</keyword>
<comment type="caution">
    <text evidence="2">The sequence shown here is derived from an EMBL/GenBank/DDBJ whole genome shotgun (WGS) entry which is preliminary data.</text>
</comment>
<organism evidence="2 3">
    <name type="scientific">Favolaschia claudopus</name>
    <dbReference type="NCBI Taxonomy" id="2862362"/>
    <lineage>
        <taxon>Eukaryota</taxon>
        <taxon>Fungi</taxon>
        <taxon>Dikarya</taxon>
        <taxon>Basidiomycota</taxon>
        <taxon>Agaricomycotina</taxon>
        <taxon>Agaricomycetes</taxon>
        <taxon>Agaricomycetidae</taxon>
        <taxon>Agaricales</taxon>
        <taxon>Marasmiineae</taxon>
        <taxon>Mycenaceae</taxon>
        <taxon>Favolaschia</taxon>
    </lineage>
</organism>
<dbReference type="EMBL" id="JAWWNJ010000028">
    <property type="protein sequence ID" value="KAK7028546.1"/>
    <property type="molecule type" value="Genomic_DNA"/>
</dbReference>